<dbReference type="GO" id="GO:0004479">
    <property type="term" value="F:methionyl-tRNA formyltransferase activity"/>
    <property type="evidence" value="ECO:0007669"/>
    <property type="project" value="UniProtKB-EC"/>
</dbReference>
<organism evidence="3 4">
    <name type="scientific">Coniochaeta ligniaria NRRL 30616</name>
    <dbReference type="NCBI Taxonomy" id="1408157"/>
    <lineage>
        <taxon>Eukaryota</taxon>
        <taxon>Fungi</taxon>
        <taxon>Dikarya</taxon>
        <taxon>Ascomycota</taxon>
        <taxon>Pezizomycotina</taxon>
        <taxon>Sordariomycetes</taxon>
        <taxon>Sordariomycetidae</taxon>
        <taxon>Coniochaetales</taxon>
        <taxon>Coniochaetaceae</taxon>
        <taxon>Coniochaeta</taxon>
    </lineage>
</organism>
<dbReference type="InterPro" id="IPR036477">
    <property type="entry name" value="Formyl_transf_N_sf"/>
</dbReference>
<dbReference type="FunCoup" id="A0A1J7IMT5">
    <property type="interactions" value="266"/>
</dbReference>
<feature type="non-terminal residue" evidence="3">
    <location>
        <position position="1"/>
    </location>
</feature>
<dbReference type="InParanoid" id="A0A1J7IMT5"/>
<dbReference type="PANTHER" id="PTHR11138">
    <property type="entry name" value="METHIONYL-TRNA FORMYLTRANSFERASE"/>
    <property type="match status" value="1"/>
</dbReference>
<reference evidence="3 4" key="1">
    <citation type="submission" date="2016-10" db="EMBL/GenBank/DDBJ databases">
        <title>Draft genome sequence of Coniochaeta ligniaria NRRL30616, a lignocellulolytic fungus for bioabatement of inhibitors in plant biomass hydrolysates.</title>
        <authorList>
            <consortium name="DOE Joint Genome Institute"/>
            <person name="Jimenez D.J."/>
            <person name="Hector R.E."/>
            <person name="Riley R."/>
            <person name="Sun H."/>
            <person name="Grigoriev I.V."/>
            <person name="Van Elsas J.D."/>
            <person name="Nichols N.N."/>
        </authorList>
    </citation>
    <scope>NUCLEOTIDE SEQUENCE [LARGE SCALE GENOMIC DNA]</scope>
    <source>
        <strain evidence="3 4">NRRL 30616</strain>
    </source>
</reference>
<evidence type="ECO:0000256" key="1">
    <source>
        <dbReference type="ARBA" id="ARBA00012261"/>
    </source>
</evidence>
<dbReference type="EC" id="2.1.2.9" evidence="1"/>
<dbReference type="PANTHER" id="PTHR11138:SF5">
    <property type="entry name" value="METHIONYL-TRNA FORMYLTRANSFERASE, MITOCHONDRIAL"/>
    <property type="match status" value="1"/>
</dbReference>
<proteinExistence type="predicted"/>
<evidence type="ECO:0000313" key="3">
    <source>
        <dbReference type="EMBL" id="OIW28895.1"/>
    </source>
</evidence>
<evidence type="ECO:0000313" key="4">
    <source>
        <dbReference type="Proteomes" id="UP000182658"/>
    </source>
</evidence>
<name>A0A1J7IMT5_9PEZI</name>
<protein>
    <recommendedName>
        <fullName evidence="1">methionyl-tRNA formyltransferase</fullName>
        <ecNumber evidence="1">2.1.2.9</ecNumber>
    </recommendedName>
</protein>
<sequence length="293" mass="31938">LRPLLRQPFLTQQRLSSTAPQRKTSDPLRILFCGSDEFSAASLSALALEHTRNPSLIHSIDVLVRPPKPTGRGLTILREVPLQSVAESLSLPVHAVDTFTGWQPPLPYNLIVAVSFGLFVPPRILRSAAYGGLNVHPSLLPDLRGPAPLHHALLLGRTHTGVSLQTLSEESFDSGEVLAQTPLPGFPIAKGMKVPALRDMLAALGARMLVDGLRAGVHVPPRKDVGWTPTEEEREGIAHAPKITKKDAEIRWDAWMPETMALRARVLGDALWSRAVARDGRTKRVILSGVEEV</sequence>
<dbReference type="InterPro" id="IPR002376">
    <property type="entry name" value="Formyl_transf_N"/>
</dbReference>
<keyword evidence="4" id="KW-1185">Reference proteome</keyword>
<dbReference type="Pfam" id="PF00551">
    <property type="entry name" value="Formyl_trans_N"/>
    <property type="match status" value="1"/>
</dbReference>
<dbReference type="InterPro" id="IPR041711">
    <property type="entry name" value="Met-tRNA-FMT_N"/>
</dbReference>
<feature type="domain" description="Formyl transferase N-terminal" evidence="2">
    <location>
        <begin position="29"/>
        <end position="184"/>
    </location>
</feature>
<dbReference type="GO" id="GO:0005739">
    <property type="term" value="C:mitochondrion"/>
    <property type="evidence" value="ECO:0007669"/>
    <property type="project" value="TreeGrafter"/>
</dbReference>
<dbReference type="AlphaFoldDB" id="A0A1J7IMT5"/>
<keyword evidence="3" id="KW-0808">Transferase</keyword>
<dbReference type="Gene3D" id="3.40.50.12230">
    <property type="match status" value="1"/>
</dbReference>
<dbReference type="SUPFAM" id="SSF53328">
    <property type="entry name" value="Formyltransferase"/>
    <property type="match status" value="1"/>
</dbReference>
<dbReference type="EMBL" id="KV875098">
    <property type="protein sequence ID" value="OIW28895.1"/>
    <property type="molecule type" value="Genomic_DNA"/>
</dbReference>
<feature type="non-terminal residue" evidence="3">
    <location>
        <position position="293"/>
    </location>
</feature>
<dbReference type="STRING" id="1408157.A0A1J7IMT5"/>
<gene>
    <name evidence="3" type="ORF">CONLIGDRAFT_556059</name>
</gene>
<evidence type="ECO:0000259" key="2">
    <source>
        <dbReference type="Pfam" id="PF00551"/>
    </source>
</evidence>
<dbReference type="OrthoDB" id="10268103at2759"/>
<dbReference type="Proteomes" id="UP000182658">
    <property type="component" value="Unassembled WGS sequence"/>
</dbReference>
<dbReference type="CDD" id="cd08646">
    <property type="entry name" value="FMT_core_Met-tRNA-FMT_N"/>
    <property type="match status" value="1"/>
</dbReference>
<accession>A0A1J7IMT5</accession>